<name>A0A8I3AF96_9AGAM</name>
<feature type="domain" description="Phosphoadenosine phosphosulphate reductase" evidence="14">
    <location>
        <begin position="46"/>
        <end position="243"/>
    </location>
</feature>
<comment type="catalytic activity">
    <reaction evidence="12">
        <text>FMN + ATP + H(+) = FAD + diphosphate</text>
        <dbReference type="Rhea" id="RHEA:17237"/>
        <dbReference type="ChEBI" id="CHEBI:15378"/>
        <dbReference type="ChEBI" id="CHEBI:30616"/>
        <dbReference type="ChEBI" id="CHEBI:33019"/>
        <dbReference type="ChEBI" id="CHEBI:57692"/>
        <dbReference type="ChEBI" id="CHEBI:58210"/>
        <dbReference type="EC" id="2.7.7.2"/>
    </reaction>
</comment>
<evidence type="ECO:0000256" key="13">
    <source>
        <dbReference type="SAM" id="MobiDB-lite"/>
    </source>
</evidence>
<keyword evidence="7" id="KW-0547">Nucleotide-binding</keyword>
<keyword evidence="8" id="KW-0274">FAD</keyword>
<evidence type="ECO:0000256" key="11">
    <source>
        <dbReference type="ARBA" id="ARBA00031871"/>
    </source>
</evidence>
<evidence type="ECO:0000259" key="15">
    <source>
        <dbReference type="Pfam" id="PF08639"/>
    </source>
</evidence>
<accession>A0A8I3AF96</accession>
<dbReference type="Proteomes" id="UP000683000">
    <property type="component" value="Unassembled WGS sequence"/>
</dbReference>
<evidence type="ECO:0000256" key="1">
    <source>
        <dbReference type="ARBA" id="ARBA00004726"/>
    </source>
</evidence>
<dbReference type="Gene3D" id="3.40.50.620">
    <property type="entry name" value="HUPs"/>
    <property type="match status" value="1"/>
</dbReference>
<evidence type="ECO:0000256" key="7">
    <source>
        <dbReference type="ARBA" id="ARBA00022741"/>
    </source>
</evidence>
<dbReference type="Pfam" id="PF08639">
    <property type="entry name" value="Sld3_STD"/>
    <property type="match status" value="1"/>
</dbReference>
<dbReference type="GO" id="GO:0005524">
    <property type="term" value="F:ATP binding"/>
    <property type="evidence" value="ECO:0007669"/>
    <property type="project" value="UniProtKB-KW"/>
</dbReference>
<gene>
    <name evidence="16" type="ORF">JVT61DRAFT_8287</name>
</gene>
<dbReference type="CDD" id="cd23948">
    <property type="entry name" value="FAD_synthase"/>
    <property type="match status" value="1"/>
</dbReference>
<evidence type="ECO:0000256" key="10">
    <source>
        <dbReference type="ARBA" id="ARBA00031145"/>
    </source>
</evidence>
<reference evidence="16" key="1">
    <citation type="submission" date="2021-03" db="EMBL/GenBank/DDBJ databases">
        <title>Evolutionary innovations through gain and loss of genes in the ectomycorrhizal Boletales.</title>
        <authorList>
            <person name="Wu G."/>
            <person name="Miyauchi S."/>
            <person name="Morin E."/>
            <person name="Yang Z.-L."/>
            <person name="Xu J."/>
            <person name="Martin F.M."/>
        </authorList>
    </citation>
    <scope>NUCLEOTIDE SEQUENCE</scope>
    <source>
        <strain evidence="16">BR01</strain>
    </source>
</reference>
<evidence type="ECO:0000256" key="3">
    <source>
        <dbReference type="ARBA" id="ARBA00022630"/>
    </source>
</evidence>
<feature type="domain" description="DNA replication regulator Sld3 C-terminal" evidence="15">
    <location>
        <begin position="533"/>
        <end position="653"/>
    </location>
</feature>
<dbReference type="SUPFAM" id="SSF52402">
    <property type="entry name" value="Adenine nucleotide alpha hydrolases-like"/>
    <property type="match status" value="1"/>
</dbReference>
<feature type="compositionally biased region" description="Polar residues" evidence="13">
    <location>
        <begin position="768"/>
        <end position="781"/>
    </location>
</feature>
<proteinExistence type="predicted"/>
<evidence type="ECO:0000259" key="14">
    <source>
        <dbReference type="Pfam" id="PF01507"/>
    </source>
</evidence>
<dbReference type="OrthoDB" id="270728at2759"/>
<comment type="caution">
    <text evidence="16">The sequence shown here is derived from an EMBL/GenBank/DDBJ whole genome shotgun (WGS) entry which is preliminary data.</text>
</comment>
<comment type="pathway">
    <text evidence="1">Cofactor biosynthesis; FAD biosynthesis; FAD from FMN: step 1/1.</text>
</comment>
<dbReference type="InterPro" id="IPR014729">
    <property type="entry name" value="Rossmann-like_a/b/a_fold"/>
</dbReference>
<feature type="compositionally biased region" description="Basic and acidic residues" evidence="13">
    <location>
        <begin position="842"/>
        <end position="852"/>
    </location>
</feature>
<keyword evidence="5" id="KW-0808">Transferase</keyword>
<dbReference type="AlphaFoldDB" id="A0A8I3AF96"/>
<keyword evidence="9" id="KW-0067">ATP-binding</keyword>
<dbReference type="GO" id="GO:0003919">
    <property type="term" value="F:FMN adenylyltransferase activity"/>
    <property type="evidence" value="ECO:0007669"/>
    <property type="project" value="UniProtKB-EC"/>
</dbReference>
<dbReference type="InterPro" id="IPR002500">
    <property type="entry name" value="PAPS_reduct_dom"/>
</dbReference>
<evidence type="ECO:0000256" key="8">
    <source>
        <dbReference type="ARBA" id="ARBA00022827"/>
    </source>
</evidence>
<feature type="compositionally biased region" description="Basic and acidic residues" evidence="13">
    <location>
        <begin position="130"/>
        <end position="139"/>
    </location>
</feature>
<evidence type="ECO:0000313" key="16">
    <source>
        <dbReference type="EMBL" id="KAG6380196.1"/>
    </source>
</evidence>
<keyword evidence="17" id="KW-1185">Reference proteome</keyword>
<feature type="region of interest" description="Disordered" evidence="13">
    <location>
        <begin position="119"/>
        <end position="146"/>
    </location>
</feature>
<evidence type="ECO:0000256" key="5">
    <source>
        <dbReference type="ARBA" id="ARBA00022679"/>
    </source>
</evidence>
<dbReference type="Gene3D" id="1.20.58.2130">
    <property type="match status" value="1"/>
</dbReference>
<dbReference type="EC" id="2.7.7.2" evidence="2"/>
<evidence type="ECO:0000313" key="17">
    <source>
        <dbReference type="Proteomes" id="UP000683000"/>
    </source>
</evidence>
<dbReference type="InterPro" id="IPR013948">
    <property type="entry name" value="DNA_replication_reg_Sld3_C"/>
</dbReference>
<evidence type="ECO:0000256" key="9">
    <source>
        <dbReference type="ARBA" id="ARBA00022840"/>
    </source>
</evidence>
<organism evidence="16 17">
    <name type="scientific">Boletus reticuloceps</name>
    <dbReference type="NCBI Taxonomy" id="495285"/>
    <lineage>
        <taxon>Eukaryota</taxon>
        <taxon>Fungi</taxon>
        <taxon>Dikarya</taxon>
        <taxon>Basidiomycota</taxon>
        <taxon>Agaricomycotina</taxon>
        <taxon>Agaricomycetes</taxon>
        <taxon>Agaricomycetidae</taxon>
        <taxon>Boletales</taxon>
        <taxon>Boletineae</taxon>
        <taxon>Boletaceae</taxon>
        <taxon>Boletoideae</taxon>
        <taxon>Boletus</taxon>
    </lineage>
</organism>
<keyword evidence="4" id="KW-0288">FMN</keyword>
<feature type="compositionally biased region" description="Basic and acidic residues" evidence="13">
    <location>
        <begin position="787"/>
        <end position="797"/>
    </location>
</feature>
<evidence type="ECO:0000256" key="4">
    <source>
        <dbReference type="ARBA" id="ARBA00022643"/>
    </source>
</evidence>
<feature type="region of interest" description="Disordered" evidence="13">
    <location>
        <begin position="732"/>
        <end position="909"/>
    </location>
</feature>
<dbReference type="PANTHER" id="PTHR23293:SF9">
    <property type="entry name" value="FAD SYNTHASE"/>
    <property type="match status" value="1"/>
</dbReference>
<dbReference type="EMBL" id="JAGFBS010000003">
    <property type="protein sequence ID" value="KAG6380196.1"/>
    <property type="molecule type" value="Genomic_DNA"/>
</dbReference>
<protein>
    <recommendedName>
        <fullName evidence="2">FAD synthase</fullName>
        <ecNumber evidence="2">2.7.7.2</ecNumber>
    </recommendedName>
    <alternativeName>
        <fullName evidence="10">FAD pyrophosphorylase</fullName>
    </alternativeName>
    <alternativeName>
        <fullName evidence="11">FMN adenylyltransferase</fullName>
    </alternativeName>
</protein>
<sequence length="909" mass="101296">MTVKDRQAISTEVYNLAASREPISDQVKAALHVIEDALDVYTPDKVSISFNGGKDCTVLLHLYAAALARRTPLCTKPIPAVYIPVPSPFIELEDFIQESAKAYNLDLLRCSSESDAPLPVESVTPGIETPDARKQRDDPASFFQPVGNARGGEGMRRALYLYKEKYPQIEAILVGTRRSDPHGATLTYRNKTDVGWPSFERINPIINWSYSDVWTFLRRLNVPYSSILRGDNRYTSLGSIYNTFPNPALRIQDDASSEMLPSSVTIIANEPNAMCMAETPAPCQLKPAAAESRFEDFTVIASDPESTCTAEPSMESATLGSFRVIASDPLTMCVAESKLVNGNGHAKPLSQSARYKPAYMLQDEGLERAGRVCGTALMGKSLTLLTSSNARWTATQEKTIARDYPFTDIHLETPDQFVVRMYLQFLWLPESIMPINLLVPSLHRVQDASPQSPDSPHPLHALLDPLLLSVRSVTSKYHTDLPQILAQDGGEGELEESMMWYTLGYEMSGVGEGGTRLNNEDAIMLEEKSRNIWLERLERREVQIQILLYLLKLSLPGPCSPLPRVKIPANDVVPSTKKKRQKERAKYIVPSTHERLESFMDKLSMWQLVINMTDLNKDKDKRDWMQAFCENVVERQFKSTLPDTCALLRRKLFPHSPFQPTTTLTRDRVPNLKWLAPIIHVLTVNLRDRPLPPLFPSPRANLTPIQSSAPPLSYPTPPHQMRDLVHVPCPSRLHRMRPQGAPCSTSGTSLKRALSREVSMSRGFKPRAQQSQASRPNTSGTKVAAKPKREDKKEDNRSQGVTLVAATPTKPKVRGNYRHASSQSQTRAFSPNLGVGPEDDHDVTGNDTDHEGMTQVRDEDEELWLPGSSPDVLLLGPRKRAASGSSSSRGLSDPDEGGIDTPVRKRLRI</sequence>
<evidence type="ECO:0000256" key="12">
    <source>
        <dbReference type="ARBA" id="ARBA00049494"/>
    </source>
</evidence>
<dbReference type="PANTHER" id="PTHR23293">
    <property type="entry name" value="FAD SYNTHETASE-RELATED FMN ADENYLYLTRANSFERASE"/>
    <property type="match status" value="1"/>
</dbReference>
<evidence type="ECO:0000256" key="2">
    <source>
        <dbReference type="ARBA" id="ARBA00012393"/>
    </source>
</evidence>
<evidence type="ECO:0000256" key="6">
    <source>
        <dbReference type="ARBA" id="ARBA00022695"/>
    </source>
</evidence>
<feature type="compositionally biased region" description="Polar residues" evidence="13">
    <location>
        <begin position="819"/>
        <end position="829"/>
    </location>
</feature>
<keyword evidence="6" id="KW-0548">Nucleotidyltransferase</keyword>
<dbReference type="GO" id="GO:0006747">
    <property type="term" value="P:FAD biosynthetic process"/>
    <property type="evidence" value="ECO:0007669"/>
    <property type="project" value="TreeGrafter"/>
</dbReference>
<dbReference type="Pfam" id="PF01507">
    <property type="entry name" value="PAPS_reduct"/>
    <property type="match status" value="1"/>
</dbReference>
<keyword evidence="3" id="KW-0285">Flavoprotein</keyword>